<reference evidence="7 8" key="1">
    <citation type="submission" date="2018-11" db="EMBL/GenBank/DDBJ databases">
        <authorList>
            <person name="Zhou Z."/>
            <person name="Wang G."/>
        </authorList>
    </citation>
    <scope>NUCLEOTIDE SEQUENCE [LARGE SCALE GENOMIC DNA]</scope>
    <source>
        <strain evidence="7 8">KCTC42998</strain>
    </source>
</reference>
<dbReference type="SUPFAM" id="SSF53649">
    <property type="entry name" value="Alkaline phosphatase-like"/>
    <property type="match status" value="1"/>
</dbReference>
<dbReference type="InterPro" id="IPR032506">
    <property type="entry name" value="SGSH_C"/>
</dbReference>
<evidence type="ECO:0000259" key="6">
    <source>
        <dbReference type="Pfam" id="PF16347"/>
    </source>
</evidence>
<keyword evidence="2" id="KW-0479">Metal-binding</keyword>
<name>A0A3P1CAN5_9BACT</name>
<feature type="domain" description="Sulfatase N-terminal" evidence="5">
    <location>
        <begin position="30"/>
        <end position="337"/>
    </location>
</feature>
<gene>
    <name evidence="7" type="ORF">EHT87_29090</name>
</gene>
<dbReference type="EMBL" id="RQJP01000007">
    <property type="protein sequence ID" value="RRB10290.1"/>
    <property type="molecule type" value="Genomic_DNA"/>
</dbReference>
<proteinExistence type="inferred from homology"/>
<evidence type="ECO:0000313" key="7">
    <source>
        <dbReference type="EMBL" id="RRB10290.1"/>
    </source>
</evidence>
<dbReference type="InterPro" id="IPR000917">
    <property type="entry name" value="Sulfatase_N"/>
</dbReference>
<evidence type="ECO:0000256" key="3">
    <source>
        <dbReference type="ARBA" id="ARBA00022801"/>
    </source>
</evidence>
<dbReference type="OrthoDB" id="975025at2"/>
<dbReference type="InterPro" id="IPR024607">
    <property type="entry name" value="Sulfatase_CS"/>
</dbReference>
<sequence>MVRILFACTILILTAITAFRQTRRPKDSRPNIVLIVADDHGREAVGCYGNPVIKTPHIDRLAAEGTRFTNAFCTTASCSPSRSVLLTGLHNHANGMYGLEHREHHFSSFDTVRTLPVQLEKAGYRTARIGKFHVAPERAYHFQQVLQGGGVNDPASIGRSPVSMADLCYSLFTEKSEKPFFLYFATDDPHRSNGVAPNGSPVFKSDQANLFGNRPGGYPQVHDVFYQPFQVPVPPYLPDTRAARMELAQYYESISRLDQGVERLVALLKETGQYDNTLIIYLSDNGAPFPGSKTTLYEPGMKLPLIVKLPKPQKPGFVQDAMVSWVDITPTLLDFAGALSDKVYSQGRSFKAIVEQENVTGWDEVYASHSLHEVTMYYPMRVLRERRYKLIFNLAHALPFPMALDLYHSFTWQDVRKTGRKLYGKRTVAAYLNRPRFELYDLQTDPDEVHNLAADPKHQAVLKRMQEKLRRFQQQTKDLWVSKWEFE</sequence>
<dbReference type="Gene3D" id="3.40.720.10">
    <property type="entry name" value="Alkaline Phosphatase, subunit A"/>
    <property type="match status" value="1"/>
</dbReference>
<protein>
    <submittedName>
        <fullName evidence="7">DUF4976 domain-containing protein</fullName>
    </submittedName>
</protein>
<dbReference type="PANTHER" id="PTHR42693:SF53">
    <property type="entry name" value="ENDO-4-O-SULFATASE"/>
    <property type="match status" value="1"/>
</dbReference>
<keyword evidence="3" id="KW-0378">Hydrolase</keyword>
<comment type="similarity">
    <text evidence="1">Belongs to the sulfatase family.</text>
</comment>
<organism evidence="7 8">
    <name type="scientific">Larkinella knui</name>
    <dbReference type="NCBI Taxonomy" id="2025310"/>
    <lineage>
        <taxon>Bacteria</taxon>
        <taxon>Pseudomonadati</taxon>
        <taxon>Bacteroidota</taxon>
        <taxon>Cytophagia</taxon>
        <taxon>Cytophagales</taxon>
        <taxon>Spirosomataceae</taxon>
        <taxon>Larkinella</taxon>
    </lineage>
</organism>
<dbReference type="Pfam" id="PF16347">
    <property type="entry name" value="SGSH_C"/>
    <property type="match status" value="1"/>
</dbReference>
<dbReference type="PROSITE" id="PS00149">
    <property type="entry name" value="SULFATASE_2"/>
    <property type="match status" value="1"/>
</dbReference>
<dbReference type="Pfam" id="PF00884">
    <property type="entry name" value="Sulfatase"/>
    <property type="match status" value="1"/>
</dbReference>
<evidence type="ECO:0000256" key="2">
    <source>
        <dbReference type="ARBA" id="ARBA00022723"/>
    </source>
</evidence>
<dbReference type="InterPro" id="IPR017850">
    <property type="entry name" value="Alkaline_phosphatase_core_sf"/>
</dbReference>
<dbReference type="InterPro" id="IPR050738">
    <property type="entry name" value="Sulfatase"/>
</dbReference>
<evidence type="ECO:0000256" key="1">
    <source>
        <dbReference type="ARBA" id="ARBA00008779"/>
    </source>
</evidence>
<comment type="caution">
    <text evidence="7">The sequence shown here is derived from an EMBL/GenBank/DDBJ whole genome shotgun (WGS) entry which is preliminary data.</text>
</comment>
<dbReference type="AlphaFoldDB" id="A0A3P1CAN5"/>
<keyword evidence="4" id="KW-0106">Calcium</keyword>
<evidence type="ECO:0000259" key="5">
    <source>
        <dbReference type="Pfam" id="PF00884"/>
    </source>
</evidence>
<dbReference type="CDD" id="cd16027">
    <property type="entry name" value="SGSH"/>
    <property type="match status" value="1"/>
</dbReference>
<evidence type="ECO:0000313" key="8">
    <source>
        <dbReference type="Proteomes" id="UP000274271"/>
    </source>
</evidence>
<dbReference type="PROSITE" id="PS00523">
    <property type="entry name" value="SULFATASE_1"/>
    <property type="match status" value="1"/>
</dbReference>
<dbReference type="RefSeq" id="WP_124910303.1">
    <property type="nucleotide sequence ID" value="NZ_RQJP01000007.1"/>
</dbReference>
<dbReference type="PANTHER" id="PTHR42693">
    <property type="entry name" value="ARYLSULFATASE FAMILY MEMBER"/>
    <property type="match status" value="1"/>
</dbReference>
<dbReference type="GO" id="GO:0004065">
    <property type="term" value="F:arylsulfatase activity"/>
    <property type="evidence" value="ECO:0007669"/>
    <property type="project" value="TreeGrafter"/>
</dbReference>
<accession>A0A3P1CAN5</accession>
<keyword evidence="8" id="KW-1185">Reference proteome</keyword>
<evidence type="ECO:0000256" key="4">
    <source>
        <dbReference type="ARBA" id="ARBA00022837"/>
    </source>
</evidence>
<dbReference type="GO" id="GO:0046872">
    <property type="term" value="F:metal ion binding"/>
    <property type="evidence" value="ECO:0007669"/>
    <property type="project" value="UniProtKB-KW"/>
</dbReference>
<feature type="domain" description="N-sulphoglucosamine sulphohydrolase C-terminal" evidence="6">
    <location>
        <begin position="422"/>
        <end position="475"/>
    </location>
</feature>
<dbReference type="Proteomes" id="UP000274271">
    <property type="component" value="Unassembled WGS sequence"/>
</dbReference>